<dbReference type="EMBL" id="JBHTLD010000048">
    <property type="protein sequence ID" value="MFD1186053.1"/>
    <property type="molecule type" value="Genomic_DNA"/>
</dbReference>
<dbReference type="RefSeq" id="WP_377525030.1">
    <property type="nucleotide sequence ID" value="NZ_JBHTLD010000048.1"/>
</dbReference>
<accession>A0ABW3SN74</accession>
<evidence type="ECO:0000313" key="1">
    <source>
        <dbReference type="EMBL" id="MFD1186053.1"/>
    </source>
</evidence>
<evidence type="ECO:0000313" key="2">
    <source>
        <dbReference type="Proteomes" id="UP001597094"/>
    </source>
</evidence>
<name>A0ABW3SN74_9BACT</name>
<comment type="caution">
    <text evidence="1">The sequence shown here is derived from an EMBL/GenBank/DDBJ whole genome shotgun (WGS) entry which is preliminary data.</text>
</comment>
<reference evidence="2" key="1">
    <citation type="journal article" date="2019" name="Int. J. Syst. Evol. Microbiol.">
        <title>The Global Catalogue of Microorganisms (GCM) 10K type strain sequencing project: providing services to taxonomists for standard genome sequencing and annotation.</title>
        <authorList>
            <consortium name="The Broad Institute Genomics Platform"/>
            <consortium name="The Broad Institute Genome Sequencing Center for Infectious Disease"/>
            <person name="Wu L."/>
            <person name="Ma J."/>
        </authorList>
    </citation>
    <scope>NUCLEOTIDE SEQUENCE [LARGE SCALE GENOMIC DNA]</scope>
    <source>
        <strain evidence="2">JCM 31319</strain>
    </source>
</reference>
<protein>
    <submittedName>
        <fullName evidence="1">Uncharacterized protein</fullName>
    </submittedName>
</protein>
<proteinExistence type="predicted"/>
<feature type="non-terminal residue" evidence="1">
    <location>
        <position position="1"/>
    </location>
</feature>
<organism evidence="1 2">
    <name type="scientific">Pontibacter rugosus</name>
    <dbReference type="NCBI Taxonomy" id="1745966"/>
    <lineage>
        <taxon>Bacteria</taxon>
        <taxon>Pseudomonadati</taxon>
        <taxon>Bacteroidota</taxon>
        <taxon>Cytophagia</taxon>
        <taxon>Cytophagales</taxon>
        <taxon>Hymenobacteraceae</taxon>
        <taxon>Pontibacter</taxon>
    </lineage>
</organism>
<gene>
    <name evidence="1" type="ORF">ACFQ2O_07545</name>
</gene>
<dbReference type="Proteomes" id="UP001597094">
    <property type="component" value="Unassembled WGS sequence"/>
</dbReference>
<sequence>LLSFGKCMFCRSIAKMKELERIENGLKSSHTLLYKNDDQGLACSFVNGGLVVDSFVIEDQVIADALARKGVNGVVEGSNFSMLRNNYDWFSLHVKTKKLYETLK</sequence>
<keyword evidence="2" id="KW-1185">Reference proteome</keyword>